<keyword evidence="2" id="KW-1185">Reference proteome</keyword>
<dbReference type="Proteomes" id="UP000826195">
    <property type="component" value="Unassembled WGS sequence"/>
</dbReference>
<dbReference type="EMBL" id="JAHXZJ010000001">
    <property type="protein sequence ID" value="KAH0567134.1"/>
    <property type="molecule type" value="Genomic_DNA"/>
</dbReference>
<sequence>MSANAIAGVWSEAERYSKQYDRERVRLITACGYNSDRVISPPMNHNCPLLPITYTLYDLLYADFTVTVLMDFMDTLL</sequence>
<comment type="caution">
    <text evidence="1">The sequence shown here is derived from an EMBL/GenBank/DDBJ whole genome shotgun (WGS) entry which is preliminary data.</text>
</comment>
<evidence type="ECO:0000313" key="2">
    <source>
        <dbReference type="Proteomes" id="UP000826195"/>
    </source>
</evidence>
<name>A0AAV7J4Q9_COTGL</name>
<organism evidence="1 2">
    <name type="scientific">Cotesia glomerata</name>
    <name type="common">Lepidopteran parasitic wasp</name>
    <name type="synonym">Apanteles glomeratus</name>
    <dbReference type="NCBI Taxonomy" id="32391"/>
    <lineage>
        <taxon>Eukaryota</taxon>
        <taxon>Metazoa</taxon>
        <taxon>Ecdysozoa</taxon>
        <taxon>Arthropoda</taxon>
        <taxon>Hexapoda</taxon>
        <taxon>Insecta</taxon>
        <taxon>Pterygota</taxon>
        <taxon>Neoptera</taxon>
        <taxon>Endopterygota</taxon>
        <taxon>Hymenoptera</taxon>
        <taxon>Apocrita</taxon>
        <taxon>Ichneumonoidea</taxon>
        <taxon>Braconidae</taxon>
        <taxon>Microgastrinae</taxon>
        <taxon>Cotesia</taxon>
    </lineage>
</organism>
<reference evidence="1 2" key="1">
    <citation type="journal article" date="2021" name="J. Hered.">
        <title>A chromosome-level genome assembly of the parasitoid wasp, Cotesia glomerata (Hymenoptera: Braconidae).</title>
        <authorList>
            <person name="Pinto B.J."/>
            <person name="Weis J.J."/>
            <person name="Gamble T."/>
            <person name="Ode P.J."/>
            <person name="Paul R."/>
            <person name="Zaspel J.M."/>
        </authorList>
    </citation>
    <scope>NUCLEOTIDE SEQUENCE [LARGE SCALE GENOMIC DNA]</scope>
    <source>
        <strain evidence="1">CgM1</strain>
    </source>
</reference>
<dbReference type="AlphaFoldDB" id="A0AAV7J4Q9"/>
<gene>
    <name evidence="1" type="ORF">KQX54_006912</name>
</gene>
<protein>
    <submittedName>
        <fullName evidence="1">Uncharacterized protein</fullName>
    </submittedName>
</protein>
<accession>A0AAV7J4Q9</accession>
<evidence type="ECO:0000313" key="1">
    <source>
        <dbReference type="EMBL" id="KAH0567134.1"/>
    </source>
</evidence>
<proteinExistence type="predicted"/>